<keyword evidence="10 14" id="KW-0067">ATP-binding</keyword>
<dbReference type="InterPro" id="IPR022953">
    <property type="entry name" value="ATP_PFK"/>
</dbReference>
<evidence type="ECO:0000256" key="5">
    <source>
        <dbReference type="ARBA" id="ARBA00022533"/>
    </source>
</evidence>
<dbReference type="GO" id="GO:0003872">
    <property type="term" value="F:6-phosphofructokinase activity"/>
    <property type="evidence" value="ECO:0007669"/>
    <property type="project" value="UniProtKB-EC"/>
</dbReference>
<sequence length="322" mass="34765">MKKIAILTSGGDAPGMNAAIRSAAKFAFYQGIEVFGVRRGYKGMVDNDIFKMTSSDVSGIIDRGGTVLLSARLPEFKDPEVRKIAAANLKAHEIEGLIVIGGDGSFHGADLLYKEHGIKVIGIPGTIDNDIIGTDFTIGYDTTLNIIIEAMVRLRDTATSHERTYLVEVMGRDAGDLALYASLAAGGDGFFIPEAKDTVQDIADVIKERRAMGKLHDIILVSEGVGSAYEIGNELKKIVDTELRITVLGHIQRGGSPSAFDRVLATKMGAKAVKELMAGESGMMICSESNKITTKFIDYAWNGIVDNTQKRKDIELAHILTK</sequence>
<gene>
    <name evidence="14 16" type="primary">pfkA</name>
    <name evidence="16" type="ORF">DYH56_09015</name>
</gene>
<comment type="subcellular location">
    <subcellularLocation>
        <location evidence="2 14">Cytoplasm</location>
    </subcellularLocation>
</comment>
<evidence type="ECO:0000256" key="3">
    <source>
        <dbReference type="ARBA" id="ARBA00004679"/>
    </source>
</evidence>
<feature type="binding site" evidence="14">
    <location>
        <begin position="72"/>
        <end position="73"/>
    </location>
    <ligand>
        <name>ATP</name>
        <dbReference type="ChEBI" id="CHEBI:30616"/>
    </ligand>
</feature>
<feature type="binding site" evidence="14">
    <location>
        <position position="103"/>
    </location>
    <ligand>
        <name>Mg(2+)</name>
        <dbReference type="ChEBI" id="CHEBI:18420"/>
        <note>catalytic</note>
    </ligand>
</feature>
<evidence type="ECO:0000256" key="8">
    <source>
        <dbReference type="ARBA" id="ARBA00022741"/>
    </source>
</evidence>
<dbReference type="PANTHER" id="PTHR13697:SF4">
    <property type="entry name" value="ATP-DEPENDENT 6-PHOSPHOFRUCTOKINASE"/>
    <property type="match status" value="1"/>
</dbReference>
<comment type="caution">
    <text evidence="14">Lacks conserved residue(s) required for the propagation of feature annotation.</text>
</comment>
<feature type="binding site" description="in other chain" evidence="14">
    <location>
        <begin position="214"/>
        <end position="216"/>
    </location>
    <ligand>
        <name>ADP</name>
        <dbReference type="ChEBI" id="CHEBI:456216"/>
        <note>allosteric activator; ligand shared between dimeric partners</note>
    </ligand>
</feature>
<dbReference type="RefSeq" id="WP_114642517.1">
    <property type="nucleotide sequence ID" value="NZ_JAACIO010000010.1"/>
</dbReference>
<evidence type="ECO:0000256" key="4">
    <source>
        <dbReference type="ARBA" id="ARBA00022490"/>
    </source>
</evidence>
<keyword evidence="11 14" id="KW-0460">Magnesium</keyword>
<feature type="binding site" evidence="14">
    <location>
        <position position="163"/>
    </location>
    <ligand>
        <name>substrate</name>
        <note>ligand shared between dimeric partners</note>
    </ligand>
</feature>
<feature type="binding site" description="in other chain" evidence="14">
    <location>
        <position position="155"/>
    </location>
    <ligand>
        <name>ADP</name>
        <dbReference type="ChEBI" id="CHEBI:456216"/>
        <note>allosteric activator; ligand shared between dimeric partners</note>
    </ligand>
</feature>
<keyword evidence="17" id="KW-1185">Reference proteome</keyword>
<feature type="domain" description="Phosphofructokinase" evidence="15">
    <location>
        <begin position="3"/>
        <end position="274"/>
    </location>
</feature>
<name>A0ABX9KGD7_9FUSO</name>
<comment type="caution">
    <text evidence="16">The sequence shown here is derived from an EMBL/GenBank/DDBJ whole genome shotgun (WGS) entry which is preliminary data.</text>
</comment>
<comment type="subunit">
    <text evidence="14">Homotetramer.</text>
</comment>
<feature type="binding site" evidence="14">
    <location>
        <position position="11"/>
    </location>
    <ligand>
        <name>ATP</name>
        <dbReference type="ChEBI" id="CHEBI:30616"/>
    </ligand>
</feature>
<dbReference type="Pfam" id="PF00365">
    <property type="entry name" value="PFK"/>
    <property type="match status" value="1"/>
</dbReference>
<keyword evidence="8 14" id="KW-0547">Nucleotide-binding</keyword>
<dbReference type="PIRSF" id="PIRSF000532">
    <property type="entry name" value="ATP_PFK_prok"/>
    <property type="match status" value="1"/>
</dbReference>
<evidence type="ECO:0000256" key="10">
    <source>
        <dbReference type="ARBA" id="ARBA00022840"/>
    </source>
</evidence>
<evidence type="ECO:0000256" key="6">
    <source>
        <dbReference type="ARBA" id="ARBA00022679"/>
    </source>
</evidence>
<reference evidence="16 17" key="1">
    <citation type="submission" date="2018-08" db="EMBL/GenBank/DDBJ databases">
        <title>Draft genome sequence of Psychrilyobacter sp. strain SD5 isolated from Black Sea water.</title>
        <authorList>
            <person name="Yadav S."/>
            <person name="Villanueva L."/>
            <person name="Damste J.S.S."/>
        </authorList>
    </citation>
    <scope>NUCLEOTIDE SEQUENCE [LARGE SCALE GENOMIC DNA]</scope>
    <source>
        <strain evidence="16 17">SD5</strain>
    </source>
</reference>
<feature type="binding site" description="in other chain" evidence="14">
    <location>
        <position position="223"/>
    </location>
    <ligand>
        <name>substrate</name>
        <note>ligand shared between dimeric partners</note>
    </ligand>
</feature>
<feature type="binding site" evidence="14">
    <location>
        <position position="244"/>
    </location>
    <ligand>
        <name>substrate</name>
        <note>ligand shared between dimeric partners</note>
    </ligand>
</feature>
<evidence type="ECO:0000313" key="16">
    <source>
        <dbReference type="EMBL" id="REI40959.1"/>
    </source>
</evidence>
<comment type="pathway">
    <text evidence="3 14">Carbohydrate degradation; glycolysis; D-glyceraldehyde 3-phosphate and glycerone phosphate from D-glucose: step 3/4.</text>
</comment>
<dbReference type="EC" id="2.7.1.11" evidence="14"/>
<keyword evidence="12 14" id="KW-0324">Glycolysis</keyword>
<keyword evidence="5 14" id="KW-0021">Allosteric enzyme</keyword>
<dbReference type="Gene3D" id="3.40.50.450">
    <property type="match status" value="1"/>
</dbReference>
<feature type="binding site" evidence="14">
    <location>
        <begin position="102"/>
        <end position="105"/>
    </location>
    <ligand>
        <name>ATP</name>
        <dbReference type="ChEBI" id="CHEBI:30616"/>
    </ligand>
</feature>
<dbReference type="HAMAP" id="MF_00339">
    <property type="entry name" value="Phosphofructokinase_I_B1"/>
    <property type="match status" value="1"/>
</dbReference>
<comment type="activity regulation">
    <text evidence="14">Allosterically activated by ADP and other diphosphonucleosides, and allosterically inhibited by phosphoenolpyruvate.</text>
</comment>
<feature type="binding site" description="in other chain" evidence="14">
    <location>
        <begin position="186"/>
        <end position="188"/>
    </location>
    <ligand>
        <name>ADP</name>
        <dbReference type="ChEBI" id="CHEBI:456216"/>
        <note>allosteric activator; ligand shared between dimeric partners</note>
    </ligand>
</feature>
<dbReference type="SUPFAM" id="SSF53784">
    <property type="entry name" value="Phosphofructokinase"/>
    <property type="match status" value="1"/>
</dbReference>
<organism evidence="16 17">
    <name type="scientific">Psychrilyobacter piezotolerans</name>
    <dbReference type="NCBI Taxonomy" id="2293438"/>
    <lineage>
        <taxon>Bacteria</taxon>
        <taxon>Fusobacteriati</taxon>
        <taxon>Fusobacteriota</taxon>
        <taxon>Fusobacteriia</taxon>
        <taxon>Fusobacteriales</taxon>
        <taxon>Fusobacteriaceae</taxon>
        <taxon>Psychrilyobacter</taxon>
    </lineage>
</organism>
<evidence type="ECO:0000256" key="14">
    <source>
        <dbReference type="HAMAP-Rule" id="MF_00339"/>
    </source>
</evidence>
<evidence type="ECO:0000256" key="7">
    <source>
        <dbReference type="ARBA" id="ARBA00022723"/>
    </source>
</evidence>
<feature type="binding site" description="in other chain" evidence="14">
    <location>
        <begin position="170"/>
        <end position="172"/>
    </location>
    <ligand>
        <name>substrate</name>
        <note>ligand shared between dimeric partners</note>
    </ligand>
</feature>
<comment type="function">
    <text evidence="14">Catalyzes the phosphorylation of D-fructose 6-phosphate to fructose 1,6-bisphosphate by ATP, the first committing step of glycolysis.</text>
</comment>
<dbReference type="InterPro" id="IPR012828">
    <property type="entry name" value="PFKA_ATP_prok"/>
</dbReference>
<protein>
    <recommendedName>
        <fullName evidence="14">ATP-dependent 6-phosphofructokinase</fullName>
        <shortName evidence="14">ATP-PFK</shortName>
        <shortName evidence="14">Phosphofructokinase</shortName>
        <ecNumber evidence="14">2.7.1.11</ecNumber>
    </recommendedName>
    <alternativeName>
        <fullName evidence="14">Phosphohexokinase</fullName>
    </alternativeName>
</protein>
<dbReference type="InterPro" id="IPR000023">
    <property type="entry name" value="Phosphofructokinase_dom"/>
</dbReference>
<feature type="binding site" description="in other chain" evidence="14">
    <location>
        <begin position="250"/>
        <end position="253"/>
    </location>
    <ligand>
        <name>substrate</name>
        <note>ligand shared between dimeric partners</note>
    </ligand>
</feature>
<evidence type="ECO:0000256" key="1">
    <source>
        <dbReference type="ARBA" id="ARBA00001946"/>
    </source>
</evidence>
<dbReference type="InterPro" id="IPR012003">
    <property type="entry name" value="ATP_PFK_prok-type"/>
</dbReference>
<dbReference type="Proteomes" id="UP000263486">
    <property type="component" value="Unassembled WGS sequence"/>
</dbReference>
<evidence type="ECO:0000259" key="15">
    <source>
        <dbReference type="Pfam" id="PF00365"/>
    </source>
</evidence>
<proteinExistence type="inferred from homology"/>
<dbReference type="InterPro" id="IPR015912">
    <property type="entry name" value="Phosphofructokinase_CS"/>
</dbReference>
<dbReference type="Gene3D" id="3.40.50.460">
    <property type="entry name" value="Phosphofructokinase domain"/>
    <property type="match status" value="1"/>
</dbReference>
<evidence type="ECO:0000256" key="2">
    <source>
        <dbReference type="ARBA" id="ARBA00004496"/>
    </source>
</evidence>
<keyword evidence="7 14" id="KW-0479">Metal-binding</keyword>
<feature type="binding site" evidence="14">
    <location>
        <begin position="21"/>
        <end position="25"/>
    </location>
    <ligand>
        <name>ADP</name>
        <dbReference type="ChEBI" id="CHEBI:456216"/>
        <note>allosteric activator; ligand shared between dimeric partners</note>
    </ligand>
</feature>
<evidence type="ECO:0000256" key="13">
    <source>
        <dbReference type="ARBA" id="ARBA00048070"/>
    </source>
</evidence>
<feature type="active site" description="Proton acceptor" evidence="14">
    <location>
        <position position="128"/>
    </location>
</feature>
<comment type="catalytic activity">
    <reaction evidence="13 14">
        <text>beta-D-fructose 6-phosphate + ATP = beta-D-fructose 1,6-bisphosphate + ADP + H(+)</text>
        <dbReference type="Rhea" id="RHEA:16109"/>
        <dbReference type="ChEBI" id="CHEBI:15378"/>
        <dbReference type="ChEBI" id="CHEBI:30616"/>
        <dbReference type="ChEBI" id="CHEBI:32966"/>
        <dbReference type="ChEBI" id="CHEBI:57634"/>
        <dbReference type="ChEBI" id="CHEBI:456216"/>
        <dbReference type="EC" id="2.7.1.11"/>
    </reaction>
</comment>
<accession>A0ABX9KGD7</accession>
<keyword evidence="6 14" id="KW-0808">Transferase</keyword>
<dbReference type="NCBIfam" id="TIGR02482">
    <property type="entry name" value="PFKA_ATP"/>
    <property type="match status" value="1"/>
</dbReference>
<dbReference type="EMBL" id="QUAJ01000014">
    <property type="protein sequence ID" value="REI40959.1"/>
    <property type="molecule type" value="Genomic_DNA"/>
</dbReference>
<keyword evidence="9 14" id="KW-0418">Kinase</keyword>
<comment type="similarity">
    <text evidence="14">Belongs to the phosphofructokinase type A (PFKA) family. ATP-dependent PFK group I subfamily. Prokaryotic clade 'B1' sub-subfamily.</text>
</comment>
<dbReference type="PRINTS" id="PR00476">
    <property type="entry name" value="PHFRCTKINASE"/>
</dbReference>
<dbReference type="InterPro" id="IPR035966">
    <property type="entry name" value="PKF_sf"/>
</dbReference>
<keyword evidence="4 14" id="KW-0963">Cytoplasm</keyword>
<evidence type="ECO:0000313" key="17">
    <source>
        <dbReference type="Proteomes" id="UP000263486"/>
    </source>
</evidence>
<feature type="binding site" description="in other chain" evidence="14">
    <location>
        <begin position="126"/>
        <end position="128"/>
    </location>
    <ligand>
        <name>substrate</name>
        <note>ligand shared between dimeric partners</note>
    </ligand>
</feature>
<evidence type="ECO:0000256" key="9">
    <source>
        <dbReference type="ARBA" id="ARBA00022777"/>
    </source>
</evidence>
<dbReference type="PROSITE" id="PS00433">
    <property type="entry name" value="PHOSPHOFRUCTOKINASE"/>
    <property type="match status" value="1"/>
</dbReference>
<dbReference type="NCBIfam" id="NF002872">
    <property type="entry name" value="PRK03202.1"/>
    <property type="match status" value="1"/>
</dbReference>
<dbReference type="PANTHER" id="PTHR13697">
    <property type="entry name" value="PHOSPHOFRUCTOKINASE"/>
    <property type="match status" value="1"/>
</dbReference>
<evidence type="ECO:0000256" key="11">
    <source>
        <dbReference type="ARBA" id="ARBA00022842"/>
    </source>
</evidence>
<evidence type="ECO:0000256" key="12">
    <source>
        <dbReference type="ARBA" id="ARBA00023152"/>
    </source>
</evidence>
<comment type="cofactor">
    <cofactor evidence="1 14">
        <name>Mg(2+)</name>
        <dbReference type="ChEBI" id="CHEBI:18420"/>
    </cofactor>
</comment>